<dbReference type="OrthoDB" id="1867629at2759"/>
<keyword evidence="2" id="KW-1185">Reference proteome</keyword>
<reference evidence="1 2" key="3">
    <citation type="submission" date="2019-11" db="EMBL/GenBank/DDBJ databases">
        <title>A de novo genome assembly of a pear dwarfing rootstock.</title>
        <authorList>
            <person name="Wang F."/>
            <person name="Wang J."/>
            <person name="Li S."/>
            <person name="Zhang Y."/>
            <person name="Fang M."/>
            <person name="Ma L."/>
            <person name="Zhao Y."/>
            <person name="Jiang S."/>
        </authorList>
    </citation>
    <scope>NUCLEOTIDE SEQUENCE [LARGE SCALE GENOMIC DNA]</scope>
    <source>
        <strain evidence="1">S2</strain>
        <tissue evidence="1">Leaf</tissue>
    </source>
</reference>
<organism evidence="1 2">
    <name type="scientific">Pyrus ussuriensis x Pyrus communis</name>
    <dbReference type="NCBI Taxonomy" id="2448454"/>
    <lineage>
        <taxon>Eukaryota</taxon>
        <taxon>Viridiplantae</taxon>
        <taxon>Streptophyta</taxon>
        <taxon>Embryophyta</taxon>
        <taxon>Tracheophyta</taxon>
        <taxon>Spermatophyta</taxon>
        <taxon>Magnoliopsida</taxon>
        <taxon>eudicotyledons</taxon>
        <taxon>Gunneridae</taxon>
        <taxon>Pentapetalae</taxon>
        <taxon>rosids</taxon>
        <taxon>fabids</taxon>
        <taxon>Rosales</taxon>
        <taxon>Rosaceae</taxon>
        <taxon>Amygdaloideae</taxon>
        <taxon>Maleae</taxon>
        <taxon>Pyrus</taxon>
    </lineage>
</organism>
<accession>A0A5N5GEB6</accession>
<name>A0A5N5GEB6_9ROSA</name>
<comment type="caution">
    <text evidence="1">The sequence shown here is derived from an EMBL/GenBank/DDBJ whole genome shotgun (WGS) entry which is preliminary data.</text>
</comment>
<dbReference type="Proteomes" id="UP000327157">
    <property type="component" value="Chromosome 17"/>
</dbReference>
<sequence>MINLSIDSDEHNLHYDVEDLNIPFPLEGHDHVSILGYCNRIVCLIGKFELESTFRGMGFGYDCKAKEYNVVKIIENCEYSDDELTYYHCIDLPYMAELHLPLFLFSVLEGILLLVGK</sequence>
<proteinExistence type="predicted"/>
<dbReference type="AlphaFoldDB" id="A0A5N5GEB6"/>
<reference evidence="2" key="2">
    <citation type="submission" date="2019-10" db="EMBL/GenBank/DDBJ databases">
        <title>A de novo genome assembly of a pear dwarfing rootstock.</title>
        <authorList>
            <person name="Wang F."/>
            <person name="Wang J."/>
            <person name="Li S."/>
            <person name="Zhang Y."/>
            <person name="Fang M."/>
            <person name="Ma L."/>
            <person name="Zhao Y."/>
            <person name="Jiang S."/>
        </authorList>
    </citation>
    <scope>NUCLEOTIDE SEQUENCE [LARGE SCALE GENOMIC DNA]</scope>
</reference>
<gene>
    <name evidence="1" type="ORF">D8674_019854</name>
</gene>
<protein>
    <submittedName>
        <fullName evidence="1">F-box protein SFB107</fullName>
    </submittedName>
</protein>
<evidence type="ECO:0000313" key="1">
    <source>
        <dbReference type="EMBL" id="KAB2611822.1"/>
    </source>
</evidence>
<evidence type="ECO:0000313" key="2">
    <source>
        <dbReference type="Proteomes" id="UP000327157"/>
    </source>
</evidence>
<dbReference type="EMBL" id="SMOL01000487">
    <property type="protein sequence ID" value="KAB2611822.1"/>
    <property type="molecule type" value="Genomic_DNA"/>
</dbReference>
<reference evidence="1 2" key="1">
    <citation type="submission" date="2019-09" db="EMBL/GenBank/DDBJ databases">
        <authorList>
            <person name="Ou C."/>
        </authorList>
    </citation>
    <scope>NUCLEOTIDE SEQUENCE [LARGE SCALE GENOMIC DNA]</scope>
    <source>
        <strain evidence="1">S2</strain>
        <tissue evidence="1">Leaf</tissue>
    </source>
</reference>